<dbReference type="AlphaFoldDB" id="A0A3B0RPB9"/>
<protein>
    <submittedName>
        <fullName evidence="3">Uncharacterized protein</fullName>
    </submittedName>
</protein>
<evidence type="ECO:0000313" key="3">
    <source>
        <dbReference type="EMBL" id="VAV93729.1"/>
    </source>
</evidence>
<proteinExistence type="predicted"/>
<organism evidence="3">
    <name type="scientific">hydrothermal vent metagenome</name>
    <dbReference type="NCBI Taxonomy" id="652676"/>
    <lineage>
        <taxon>unclassified sequences</taxon>
        <taxon>metagenomes</taxon>
        <taxon>ecological metagenomes</taxon>
    </lineage>
</organism>
<feature type="region of interest" description="Disordered" evidence="1">
    <location>
        <begin position="81"/>
        <end position="129"/>
    </location>
</feature>
<accession>A0A3B0RPB9</accession>
<keyword evidence="2" id="KW-1133">Transmembrane helix</keyword>
<feature type="compositionally biased region" description="Low complexity" evidence="1">
    <location>
        <begin position="81"/>
        <end position="91"/>
    </location>
</feature>
<keyword evidence="2" id="KW-0812">Transmembrane</keyword>
<feature type="compositionally biased region" description="Basic residues" evidence="1">
    <location>
        <begin position="1"/>
        <end position="10"/>
    </location>
</feature>
<dbReference type="EMBL" id="UOEK01000048">
    <property type="protein sequence ID" value="VAV93729.1"/>
    <property type="molecule type" value="Genomic_DNA"/>
</dbReference>
<feature type="transmembrane region" description="Helical" evidence="2">
    <location>
        <begin position="61"/>
        <end position="82"/>
    </location>
</feature>
<feature type="region of interest" description="Disordered" evidence="1">
    <location>
        <begin position="1"/>
        <end position="37"/>
    </location>
</feature>
<evidence type="ECO:0000256" key="1">
    <source>
        <dbReference type="SAM" id="MobiDB-lite"/>
    </source>
</evidence>
<sequence>MISTKRHRGHTMADVLGSRGSGTGDGRPAYAPPSLEPVDATFEVSPVVDDPPRRLSTRTRYAAGLTLLFLAVLVLAACGGSGDDTSSPGSTAASVSDTDAPDEPGAGSQAVTDAPGGDAQEPTPGGLGENRALVVIGDEQFEFDMSATCVSMGGAVGGTGWTADELAKLDLDIPPEDWETSPDGWSAPSIRVDDESDENLNRDWRAGGEVIANYEGLGDIARVDTFSTDGGRAFGTVTFIDLMAYQIAAASGDPLPDPVTGTFDINCG</sequence>
<keyword evidence="2" id="KW-0472">Membrane</keyword>
<name>A0A3B0RPB9_9ZZZZ</name>
<gene>
    <name evidence="3" type="ORF">MNBD_ACTINO02-1292</name>
</gene>
<evidence type="ECO:0000256" key="2">
    <source>
        <dbReference type="SAM" id="Phobius"/>
    </source>
</evidence>
<reference evidence="3" key="1">
    <citation type="submission" date="2018-06" db="EMBL/GenBank/DDBJ databases">
        <authorList>
            <person name="Zhirakovskaya E."/>
        </authorList>
    </citation>
    <scope>NUCLEOTIDE SEQUENCE</scope>
</reference>